<comment type="function">
    <text evidence="5">Catalyzes the S-adenosylmethionine monomethyl esterification of trans-aconitate.</text>
</comment>
<evidence type="ECO:0000313" key="8">
    <source>
        <dbReference type="Proteomes" id="UP001220456"/>
    </source>
</evidence>
<evidence type="ECO:0000259" key="6">
    <source>
        <dbReference type="Pfam" id="PF13649"/>
    </source>
</evidence>
<reference evidence="7 8" key="1">
    <citation type="journal article" date="2023" name="Int. J. Syst. Evol. Microbiol.">
        <title>Arthrobacter vasquezii sp. nov., isolated from a soil sample from Union Glacier, Antarctica.</title>
        <authorList>
            <person name="Valenzuela-Ibaceta F."/>
            <person name="Carrasco V."/>
            <person name="Lagos-Moraga S."/>
            <person name="Dietz-Vargas C."/>
            <person name="Navarro C.A."/>
            <person name="Perez-Donoso J.M."/>
        </authorList>
    </citation>
    <scope>NUCLEOTIDE SEQUENCE [LARGE SCALE GENOMIC DNA]</scope>
    <source>
        <strain evidence="7 8">EH-1B-1</strain>
    </source>
</reference>
<comment type="catalytic activity">
    <reaction evidence="5">
        <text>trans-aconitate + S-adenosyl-L-methionine = (E)-3-(methoxycarbonyl)pent-2-enedioate + S-adenosyl-L-homocysteine</text>
        <dbReference type="Rhea" id="RHEA:14969"/>
        <dbReference type="ChEBI" id="CHEBI:15708"/>
        <dbReference type="ChEBI" id="CHEBI:57470"/>
        <dbReference type="ChEBI" id="CHEBI:57856"/>
        <dbReference type="ChEBI" id="CHEBI:59789"/>
        <dbReference type="EC" id="2.1.1.144"/>
    </reaction>
</comment>
<evidence type="ECO:0000256" key="2">
    <source>
        <dbReference type="ARBA" id="ARBA00022603"/>
    </source>
</evidence>
<evidence type="ECO:0000256" key="1">
    <source>
        <dbReference type="ARBA" id="ARBA00022490"/>
    </source>
</evidence>
<keyword evidence="2 5" id="KW-0489">Methyltransferase</keyword>
<dbReference type="PANTHER" id="PTHR43861">
    <property type="entry name" value="TRANS-ACONITATE 2-METHYLTRANSFERASE-RELATED"/>
    <property type="match status" value="1"/>
</dbReference>
<keyword evidence="8" id="KW-1185">Reference proteome</keyword>
<dbReference type="CDD" id="cd02440">
    <property type="entry name" value="AdoMet_MTases"/>
    <property type="match status" value="1"/>
</dbReference>
<dbReference type="Gene3D" id="3.40.50.150">
    <property type="entry name" value="Vaccinia Virus protein VP39"/>
    <property type="match status" value="1"/>
</dbReference>
<protein>
    <recommendedName>
        <fullName evidence="5">Trans-aconitate 2-methyltransferase</fullName>
        <ecNumber evidence="5">2.1.1.144</ecNumber>
    </recommendedName>
</protein>
<gene>
    <name evidence="5" type="primary">tam</name>
    <name evidence="7" type="ORF">P4U43_01800</name>
</gene>
<dbReference type="Gene3D" id="1.10.150.290">
    <property type="entry name" value="S-adenosyl-L-methionine-dependent methyltransferases"/>
    <property type="match status" value="1"/>
</dbReference>
<organism evidence="7 8">
    <name type="scientific">Arthrobacter vasquezii</name>
    <dbReference type="NCBI Taxonomy" id="2977629"/>
    <lineage>
        <taxon>Bacteria</taxon>
        <taxon>Bacillati</taxon>
        <taxon>Actinomycetota</taxon>
        <taxon>Actinomycetes</taxon>
        <taxon>Micrococcales</taxon>
        <taxon>Micrococcaceae</taxon>
        <taxon>Arthrobacter</taxon>
    </lineage>
</organism>
<comment type="similarity">
    <text evidence="5">Belongs to the methyltransferase superfamily. Tam family.</text>
</comment>
<evidence type="ECO:0000313" key="7">
    <source>
        <dbReference type="EMBL" id="MDF9276525.1"/>
    </source>
</evidence>
<dbReference type="PANTHER" id="PTHR43861:SF1">
    <property type="entry name" value="TRANS-ACONITATE 2-METHYLTRANSFERASE"/>
    <property type="match status" value="1"/>
</dbReference>
<sequence length="267" mass="29351">MRWDPAQYAAFSDHRARPFFDLVGRVDHPAPRRIVDLGCGPGELTVVLARRWPEAEVLGIDSSPEMVERARSLEDTPANLAFVPGDVRDWTPEAGTDVVVSNAVLQWVPDHQTLLARWAAALEERACLAFQVPGNFSAPSHVLMRRLAESERWCQQLGSILRHDDVVSPPEDYHRLLRGAGLEADIWETTYQHLLTGADPVLEWVRGTGLRPILAALPAADAAEFERTYAAMLSAAYPPEPDGGTLLAFRRIFAVGTRSSTGISPAA</sequence>
<dbReference type="RefSeq" id="WP_277357194.1">
    <property type="nucleotide sequence ID" value="NZ_JAROKN010000002.1"/>
</dbReference>
<evidence type="ECO:0000256" key="3">
    <source>
        <dbReference type="ARBA" id="ARBA00022679"/>
    </source>
</evidence>
<dbReference type="SUPFAM" id="SSF53335">
    <property type="entry name" value="S-adenosyl-L-methionine-dependent methyltransferases"/>
    <property type="match status" value="1"/>
</dbReference>
<dbReference type="HAMAP" id="MF_00560">
    <property type="entry name" value="Tran_acon_Me_trans"/>
    <property type="match status" value="1"/>
</dbReference>
<name>A0ABT6CSF8_9MICC</name>
<evidence type="ECO:0000256" key="4">
    <source>
        <dbReference type="ARBA" id="ARBA00022691"/>
    </source>
</evidence>
<dbReference type="Pfam" id="PF13649">
    <property type="entry name" value="Methyltransf_25"/>
    <property type="match status" value="1"/>
</dbReference>
<comment type="caution">
    <text evidence="7">The sequence shown here is derived from an EMBL/GenBank/DDBJ whole genome shotgun (WGS) entry which is preliminary data.</text>
</comment>
<dbReference type="InterPro" id="IPR023506">
    <property type="entry name" value="Trans-aconitate_MeTrfase"/>
</dbReference>
<keyword evidence="1 5" id="KW-0963">Cytoplasm</keyword>
<dbReference type="InterPro" id="IPR041698">
    <property type="entry name" value="Methyltransf_25"/>
</dbReference>
<dbReference type="EC" id="2.1.1.144" evidence="5"/>
<dbReference type="NCBIfam" id="NF010703">
    <property type="entry name" value="PRK14103.1"/>
    <property type="match status" value="1"/>
</dbReference>
<dbReference type="GO" id="GO:0032259">
    <property type="term" value="P:methylation"/>
    <property type="evidence" value="ECO:0007669"/>
    <property type="project" value="UniProtKB-KW"/>
</dbReference>
<keyword evidence="4 5" id="KW-0949">S-adenosyl-L-methionine</keyword>
<dbReference type="InterPro" id="IPR023149">
    <property type="entry name" value="Trans_acon_MeTrfase_C"/>
</dbReference>
<proteinExistence type="inferred from homology"/>
<dbReference type="InterPro" id="IPR029063">
    <property type="entry name" value="SAM-dependent_MTases_sf"/>
</dbReference>
<keyword evidence="3 5" id="KW-0808">Transferase</keyword>
<evidence type="ECO:0000256" key="5">
    <source>
        <dbReference type="HAMAP-Rule" id="MF_00560"/>
    </source>
</evidence>
<dbReference type="EMBL" id="JAROKN010000002">
    <property type="protein sequence ID" value="MDF9276525.1"/>
    <property type="molecule type" value="Genomic_DNA"/>
</dbReference>
<accession>A0ABT6CSF8</accession>
<dbReference type="Proteomes" id="UP001220456">
    <property type="component" value="Unassembled WGS sequence"/>
</dbReference>
<dbReference type="GO" id="GO:0030798">
    <property type="term" value="F:trans-aconitate 2-methyltransferase activity"/>
    <property type="evidence" value="ECO:0007669"/>
    <property type="project" value="UniProtKB-EC"/>
</dbReference>
<feature type="domain" description="Methyltransferase" evidence="6">
    <location>
        <begin position="34"/>
        <end position="123"/>
    </location>
</feature>
<comment type="subcellular location">
    <subcellularLocation>
        <location evidence="5">Cytoplasm</location>
    </subcellularLocation>
</comment>